<comment type="caution">
    <text evidence="2">The sequence shown here is derived from an EMBL/GenBank/DDBJ whole genome shotgun (WGS) entry which is preliminary data.</text>
</comment>
<accession>A0A4S9CPY6</accession>
<gene>
    <name evidence="2" type="ORF">D6D13_06067</name>
</gene>
<feature type="compositionally biased region" description="Basic and acidic residues" evidence="1">
    <location>
        <begin position="189"/>
        <end position="198"/>
    </location>
</feature>
<evidence type="ECO:0000256" key="1">
    <source>
        <dbReference type="SAM" id="MobiDB-lite"/>
    </source>
</evidence>
<dbReference type="EMBL" id="QZAS01000020">
    <property type="protein sequence ID" value="THX09431.1"/>
    <property type="molecule type" value="Genomic_DNA"/>
</dbReference>
<feature type="compositionally biased region" description="Acidic residues" evidence="1">
    <location>
        <begin position="221"/>
        <end position="231"/>
    </location>
</feature>
<dbReference type="AlphaFoldDB" id="A0A4S9CPY6"/>
<proteinExistence type="predicted"/>
<organism evidence="2">
    <name type="scientific">Aureobasidium pullulans</name>
    <name type="common">Black yeast</name>
    <name type="synonym">Pullularia pullulans</name>
    <dbReference type="NCBI Taxonomy" id="5580"/>
    <lineage>
        <taxon>Eukaryota</taxon>
        <taxon>Fungi</taxon>
        <taxon>Dikarya</taxon>
        <taxon>Ascomycota</taxon>
        <taxon>Pezizomycotina</taxon>
        <taxon>Dothideomycetes</taxon>
        <taxon>Dothideomycetidae</taxon>
        <taxon>Dothideales</taxon>
        <taxon>Saccotheciaceae</taxon>
        <taxon>Aureobasidium</taxon>
    </lineage>
</organism>
<feature type="region of interest" description="Disordered" evidence="1">
    <location>
        <begin position="249"/>
        <end position="279"/>
    </location>
</feature>
<sequence>MPYQPRRASVASQEIYDLDTSHQTQQHNTTQHNNGHLISTAIPPLDPTCILWCNAASTIIVKQHLTDLNDALFFPSFLNECVKAVNLFGNFTTYKKTGGLDSDQNAIWTCLHKHPINADELIAIMQKYAAGKYKRGATRKGVVDLTNGIAGDEALAAGQLELYNKVFSIREREKHRKQREADAGLVPLERPHPGLERVRKNRQAGTERRKKRKFGDKSGEDGDGDGEDEEALNTMRKMKKGLLTYTFADEETKIEGKSHGKLVVTGKGKEKMEDEDEIE</sequence>
<protein>
    <submittedName>
        <fullName evidence="2">Uncharacterized protein</fullName>
    </submittedName>
</protein>
<evidence type="ECO:0000313" key="2">
    <source>
        <dbReference type="EMBL" id="THX09431.1"/>
    </source>
</evidence>
<feature type="region of interest" description="Disordered" evidence="1">
    <location>
        <begin position="174"/>
        <end position="233"/>
    </location>
</feature>
<reference evidence="2" key="1">
    <citation type="submission" date="2018-10" db="EMBL/GenBank/DDBJ databases">
        <title>Fifty Aureobasidium pullulans genomes reveal a recombining polyextremotolerant generalist.</title>
        <authorList>
            <person name="Gostincar C."/>
            <person name="Turk M."/>
            <person name="Zajc J."/>
            <person name="Gunde-Cimerman N."/>
        </authorList>
    </citation>
    <scope>NUCLEOTIDE SEQUENCE [LARGE SCALE GENOMIC DNA]</scope>
    <source>
        <strain evidence="2">EXF-10085</strain>
    </source>
</reference>
<name>A0A4S9CPY6_AURPU</name>